<proteinExistence type="predicted"/>
<organism evidence="1 2">
    <name type="scientific">Staphylococcus gallinarum</name>
    <dbReference type="NCBI Taxonomy" id="1293"/>
    <lineage>
        <taxon>Bacteria</taxon>
        <taxon>Bacillati</taxon>
        <taxon>Bacillota</taxon>
        <taxon>Bacilli</taxon>
        <taxon>Bacillales</taxon>
        <taxon>Staphylococcaceae</taxon>
        <taxon>Staphylococcus</taxon>
    </lineage>
</organism>
<reference evidence="1 2" key="1">
    <citation type="journal article" date="2016" name="Front. Microbiol.">
        <title>Comprehensive Phylogenetic Analysis of Bovine Non-aureus Staphylococci Species Based on Whole-Genome Sequencing.</title>
        <authorList>
            <person name="Naushad S."/>
            <person name="Barkema H.W."/>
            <person name="Luby C."/>
            <person name="Condas L.A."/>
            <person name="Nobrega D.B."/>
            <person name="Carson D.A."/>
            <person name="De Buck J."/>
        </authorList>
    </citation>
    <scope>NUCLEOTIDE SEQUENCE [LARGE SCALE GENOMIC DNA]</scope>
    <source>
        <strain evidence="1 2">SNUC 4781</strain>
    </source>
</reference>
<dbReference type="AlphaFoldDB" id="A0A3A0W1R1"/>
<evidence type="ECO:0000313" key="1">
    <source>
        <dbReference type="EMBL" id="RIP33969.1"/>
    </source>
</evidence>
<evidence type="ECO:0000313" key="2">
    <source>
        <dbReference type="Proteomes" id="UP000265541"/>
    </source>
</evidence>
<evidence type="ECO:0008006" key="3">
    <source>
        <dbReference type="Google" id="ProtNLM"/>
    </source>
</evidence>
<dbReference type="Proteomes" id="UP000265541">
    <property type="component" value="Unassembled WGS sequence"/>
</dbReference>
<dbReference type="RefSeq" id="WP_119485359.1">
    <property type="nucleotide sequence ID" value="NZ_QYJN01000004.1"/>
</dbReference>
<sequence length="102" mass="11893">MSITKPIISIYAEFQIFAVQAIPGELSIHTDHISFKASGMIKDSELKDTFLFNEINQLQLQRGLLLHKLVIVDKENEVWHFTKINKTDAKHFINQYRNYTSK</sequence>
<accession>A0A3A0W1R1</accession>
<dbReference type="OrthoDB" id="2406917at2"/>
<comment type="caution">
    <text evidence="1">The sequence shown here is derived from an EMBL/GenBank/DDBJ whole genome shotgun (WGS) entry which is preliminary data.</text>
</comment>
<name>A0A3A0W1R1_STAGA</name>
<dbReference type="EMBL" id="QYJN01000004">
    <property type="protein sequence ID" value="RIP33969.1"/>
    <property type="molecule type" value="Genomic_DNA"/>
</dbReference>
<protein>
    <recommendedName>
        <fullName evidence="3">YokE-like PH domain-containing protein</fullName>
    </recommendedName>
</protein>
<gene>
    <name evidence="1" type="ORF">BUZ14_07890</name>
</gene>